<accession>W7XFB8</accession>
<dbReference type="RefSeq" id="XP_012650958.1">
    <property type="nucleotide sequence ID" value="XM_012795504.1"/>
</dbReference>
<gene>
    <name evidence="2" type="ORF">TTHERM_000058329</name>
</gene>
<evidence type="ECO:0000256" key="1">
    <source>
        <dbReference type="SAM" id="Phobius"/>
    </source>
</evidence>
<proteinExistence type="predicted"/>
<name>W7XFB8_TETTS</name>
<sequence length="108" mass="12940">MFYFSIIAMIFLIFSIQFYLQSHQDPKQMMVYIPFTITFTNSIILLLIQRDIEEIDSGVKLILDENYYDQVLISEIENLRYYLGSRTYILVKIIYFPIIIFIKIASNF</sequence>
<keyword evidence="1" id="KW-0472">Membrane</keyword>
<dbReference type="InParanoid" id="W7XFB8"/>
<feature type="transmembrane region" description="Helical" evidence="1">
    <location>
        <begin position="87"/>
        <end position="105"/>
    </location>
</feature>
<keyword evidence="1" id="KW-1133">Transmembrane helix</keyword>
<dbReference type="GeneID" id="24437036"/>
<organism evidence="2 3">
    <name type="scientific">Tetrahymena thermophila (strain SB210)</name>
    <dbReference type="NCBI Taxonomy" id="312017"/>
    <lineage>
        <taxon>Eukaryota</taxon>
        <taxon>Sar</taxon>
        <taxon>Alveolata</taxon>
        <taxon>Ciliophora</taxon>
        <taxon>Intramacronucleata</taxon>
        <taxon>Oligohymenophorea</taxon>
        <taxon>Hymenostomatida</taxon>
        <taxon>Tetrahymenina</taxon>
        <taxon>Tetrahymenidae</taxon>
        <taxon>Tetrahymena</taxon>
    </lineage>
</organism>
<keyword evidence="1 2" id="KW-0812">Transmembrane</keyword>
<reference evidence="3" key="1">
    <citation type="journal article" date="2006" name="PLoS Biol.">
        <title>Macronuclear genome sequence of the ciliate Tetrahymena thermophila, a model eukaryote.</title>
        <authorList>
            <person name="Eisen J.A."/>
            <person name="Coyne R.S."/>
            <person name="Wu M."/>
            <person name="Wu D."/>
            <person name="Thiagarajan M."/>
            <person name="Wortman J.R."/>
            <person name="Badger J.H."/>
            <person name="Ren Q."/>
            <person name="Amedeo P."/>
            <person name="Jones K.M."/>
            <person name="Tallon L.J."/>
            <person name="Delcher A.L."/>
            <person name="Salzberg S.L."/>
            <person name="Silva J.C."/>
            <person name="Haas B.J."/>
            <person name="Majoros W.H."/>
            <person name="Farzad M."/>
            <person name="Carlton J.M."/>
            <person name="Smith R.K. Jr."/>
            <person name="Garg J."/>
            <person name="Pearlman R.E."/>
            <person name="Karrer K.M."/>
            <person name="Sun L."/>
            <person name="Manning G."/>
            <person name="Elde N.C."/>
            <person name="Turkewitz A.P."/>
            <person name="Asai D.J."/>
            <person name="Wilkes D.E."/>
            <person name="Wang Y."/>
            <person name="Cai H."/>
            <person name="Collins K."/>
            <person name="Stewart B.A."/>
            <person name="Lee S.R."/>
            <person name="Wilamowska K."/>
            <person name="Weinberg Z."/>
            <person name="Ruzzo W.L."/>
            <person name="Wloga D."/>
            <person name="Gaertig J."/>
            <person name="Frankel J."/>
            <person name="Tsao C.-C."/>
            <person name="Gorovsky M.A."/>
            <person name="Keeling P.J."/>
            <person name="Waller R.F."/>
            <person name="Patron N.J."/>
            <person name="Cherry J.M."/>
            <person name="Stover N.A."/>
            <person name="Krieger C.J."/>
            <person name="del Toro C."/>
            <person name="Ryder H.F."/>
            <person name="Williamson S.C."/>
            <person name="Barbeau R.A."/>
            <person name="Hamilton E.P."/>
            <person name="Orias E."/>
        </authorList>
    </citation>
    <scope>NUCLEOTIDE SEQUENCE [LARGE SCALE GENOMIC DNA]</scope>
    <source>
        <strain evidence="3">SB210</strain>
    </source>
</reference>
<dbReference type="EMBL" id="GG662853">
    <property type="protein sequence ID" value="EWS76507.1"/>
    <property type="molecule type" value="Genomic_DNA"/>
</dbReference>
<dbReference type="Proteomes" id="UP000009168">
    <property type="component" value="Unassembled WGS sequence"/>
</dbReference>
<feature type="transmembrane region" description="Helical" evidence="1">
    <location>
        <begin position="6"/>
        <end position="22"/>
    </location>
</feature>
<keyword evidence="3" id="KW-1185">Reference proteome</keyword>
<feature type="transmembrane region" description="Helical" evidence="1">
    <location>
        <begin position="29"/>
        <end position="48"/>
    </location>
</feature>
<dbReference type="AlphaFoldDB" id="W7XFB8"/>
<protein>
    <submittedName>
        <fullName evidence="2">Transmembrane protein, putative</fullName>
    </submittedName>
</protein>
<evidence type="ECO:0000313" key="2">
    <source>
        <dbReference type="EMBL" id="EWS76507.1"/>
    </source>
</evidence>
<dbReference type="KEGG" id="tet:TTHERM_000058329"/>
<evidence type="ECO:0000313" key="3">
    <source>
        <dbReference type="Proteomes" id="UP000009168"/>
    </source>
</evidence>